<gene>
    <name evidence="2" type="ORF">GYMLUDRAFT_182533</name>
</gene>
<dbReference type="Proteomes" id="UP000053593">
    <property type="component" value="Unassembled WGS sequence"/>
</dbReference>
<feature type="non-terminal residue" evidence="2">
    <location>
        <position position="107"/>
    </location>
</feature>
<keyword evidence="3" id="KW-1185">Reference proteome</keyword>
<sequence>MKSILYANLAHSSCTIDINHAHQCLGHLGHDNIKCLVAKGMVKGIDSVGGRIEFCESCVAGRQHVYPFPSSNKRACHKLDLVHSDVCGPLPPSIGGAYRYFITFIDD</sequence>
<dbReference type="EMBL" id="KN834893">
    <property type="protein sequence ID" value="KIK50608.1"/>
    <property type="molecule type" value="Genomic_DNA"/>
</dbReference>
<organism evidence="2 3">
    <name type="scientific">Collybiopsis luxurians FD-317 M1</name>
    <dbReference type="NCBI Taxonomy" id="944289"/>
    <lineage>
        <taxon>Eukaryota</taxon>
        <taxon>Fungi</taxon>
        <taxon>Dikarya</taxon>
        <taxon>Basidiomycota</taxon>
        <taxon>Agaricomycotina</taxon>
        <taxon>Agaricomycetes</taxon>
        <taxon>Agaricomycetidae</taxon>
        <taxon>Agaricales</taxon>
        <taxon>Marasmiineae</taxon>
        <taxon>Omphalotaceae</taxon>
        <taxon>Collybiopsis</taxon>
        <taxon>Collybiopsis luxurians</taxon>
    </lineage>
</organism>
<feature type="domain" description="GAG-pre-integrase" evidence="1">
    <location>
        <begin position="10"/>
        <end position="63"/>
    </location>
</feature>
<dbReference type="AlphaFoldDB" id="A0A0D0C790"/>
<dbReference type="OrthoDB" id="7691805at2759"/>
<proteinExistence type="predicted"/>
<dbReference type="PANTHER" id="PTHR42648">
    <property type="entry name" value="TRANSPOSASE, PUTATIVE-RELATED"/>
    <property type="match status" value="1"/>
</dbReference>
<evidence type="ECO:0000313" key="3">
    <source>
        <dbReference type="Proteomes" id="UP000053593"/>
    </source>
</evidence>
<dbReference type="PANTHER" id="PTHR42648:SF28">
    <property type="entry name" value="TRANSPOSON-ENCODED PROTEIN WITH RIBONUCLEASE H-LIKE AND RETROVIRUS ZINC FINGER-LIKE DOMAINS"/>
    <property type="match status" value="1"/>
</dbReference>
<name>A0A0D0C790_9AGAR</name>
<dbReference type="Pfam" id="PF13976">
    <property type="entry name" value="gag_pre-integrs"/>
    <property type="match status" value="1"/>
</dbReference>
<dbReference type="HOGENOM" id="CLU_102301_4_1_1"/>
<dbReference type="InterPro" id="IPR025724">
    <property type="entry name" value="GAG-pre-integrase_dom"/>
</dbReference>
<evidence type="ECO:0000313" key="2">
    <source>
        <dbReference type="EMBL" id="KIK50608.1"/>
    </source>
</evidence>
<evidence type="ECO:0000259" key="1">
    <source>
        <dbReference type="Pfam" id="PF13976"/>
    </source>
</evidence>
<protein>
    <recommendedName>
        <fullName evidence="1">GAG-pre-integrase domain-containing protein</fullName>
    </recommendedName>
</protein>
<dbReference type="InterPro" id="IPR039537">
    <property type="entry name" value="Retrotran_Ty1/copia-like"/>
</dbReference>
<reference evidence="2 3" key="1">
    <citation type="submission" date="2014-04" db="EMBL/GenBank/DDBJ databases">
        <title>Evolutionary Origins and Diversification of the Mycorrhizal Mutualists.</title>
        <authorList>
            <consortium name="DOE Joint Genome Institute"/>
            <consortium name="Mycorrhizal Genomics Consortium"/>
            <person name="Kohler A."/>
            <person name="Kuo A."/>
            <person name="Nagy L.G."/>
            <person name="Floudas D."/>
            <person name="Copeland A."/>
            <person name="Barry K.W."/>
            <person name="Cichocki N."/>
            <person name="Veneault-Fourrey C."/>
            <person name="LaButti K."/>
            <person name="Lindquist E.A."/>
            <person name="Lipzen A."/>
            <person name="Lundell T."/>
            <person name="Morin E."/>
            <person name="Murat C."/>
            <person name="Riley R."/>
            <person name="Ohm R."/>
            <person name="Sun H."/>
            <person name="Tunlid A."/>
            <person name="Henrissat B."/>
            <person name="Grigoriev I.V."/>
            <person name="Hibbett D.S."/>
            <person name="Martin F."/>
        </authorList>
    </citation>
    <scope>NUCLEOTIDE SEQUENCE [LARGE SCALE GENOMIC DNA]</scope>
    <source>
        <strain evidence="2 3">FD-317 M1</strain>
    </source>
</reference>
<accession>A0A0D0C790</accession>